<evidence type="ECO:0000313" key="3">
    <source>
        <dbReference type="Proteomes" id="UP000006250"/>
    </source>
</evidence>
<dbReference type="STRING" id="596151.DesfrDRAFT_3352"/>
<gene>
    <name evidence="2" type="ORF">DesfrDRAFT_3352</name>
</gene>
<evidence type="ECO:0000313" key="2">
    <source>
        <dbReference type="EMBL" id="EFL49895.1"/>
    </source>
</evidence>
<protein>
    <submittedName>
        <fullName evidence="2">Uncharacterized protein</fullName>
    </submittedName>
</protein>
<dbReference type="Proteomes" id="UP000006250">
    <property type="component" value="Unassembled WGS sequence"/>
</dbReference>
<proteinExistence type="predicted"/>
<dbReference type="eggNOG" id="ENOG502ZU3W">
    <property type="taxonomic scope" value="Bacteria"/>
</dbReference>
<reference evidence="2 3" key="1">
    <citation type="submission" date="2010-08" db="EMBL/GenBank/DDBJ databases">
        <title>The draft genome of Desulfovibrio fructosovorans JJ.</title>
        <authorList>
            <consortium name="US DOE Joint Genome Institute (JGI-PGF)"/>
            <person name="Lucas S."/>
            <person name="Copeland A."/>
            <person name="Lapidus A."/>
            <person name="Cheng J.-F."/>
            <person name="Bruce D."/>
            <person name="Goodwin L."/>
            <person name="Pitluck S."/>
            <person name="Land M.L."/>
            <person name="Hauser L."/>
            <person name="Chang Y.-J."/>
            <person name="Jeffries C."/>
            <person name="Wall J.D."/>
            <person name="Stahl D.A."/>
            <person name="Arkin A.P."/>
            <person name="Dehal P."/>
            <person name="Stolyar S.M."/>
            <person name="Hazen T.C."/>
            <person name="Woyke T.J."/>
        </authorList>
    </citation>
    <scope>NUCLEOTIDE SEQUENCE [LARGE SCALE GENOMIC DNA]</scope>
    <source>
        <strain evidence="2 3">JJ</strain>
    </source>
</reference>
<keyword evidence="1" id="KW-0472">Membrane</keyword>
<name>E1K0F2_SOLFR</name>
<keyword evidence="3" id="KW-1185">Reference proteome</keyword>
<comment type="caution">
    <text evidence="2">The sequence shown here is derived from an EMBL/GenBank/DDBJ whole genome shotgun (WGS) entry which is preliminary data.</text>
</comment>
<evidence type="ECO:0000256" key="1">
    <source>
        <dbReference type="SAM" id="Phobius"/>
    </source>
</evidence>
<accession>E1K0F2</accession>
<keyword evidence="1" id="KW-1133">Transmembrane helix</keyword>
<organism evidence="2 3">
    <name type="scientific">Solidesulfovibrio fructosivorans JJ]</name>
    <dbReference type="NCBI Taxonomy" id="596151"/>
    <lineage>
        <taxon>Bacteria</taxon>
        <taxon>Pseudomonadati</taxon>
        <taxon>Thermodesulfobacteriota</taxon>
        <taxon>Desulfovibrionia</taxon>
        <taxon>Desulfovibrionales</taxon>
        <taxon>Desulfovibrionaceae</taxon>
        <taxon>Solidesulfovibrio</taxon>
    </lineage>
</organism>
<dbReference type="AlphaFoldDB" id="E1K0F2"/>
<keyword evidence="1" id="KW-0812">Transmembrane</keyword>
<sequence length="508" mass="53812">MKRLRRAVSNVFGEGPRSSSGSTLLWMIGALVVLGAVAAGVSLMSPSASRGKLEQEAGMRAYYNANAGLQFIQSMQKASENSLYANQFVANMMEGASAVTYSISPNDGFTYSVVNNTISQNEYDIEYIVGSVDAEGNNAKYNYKIDPVLGVKYTYTGSSGGGPSGSGLSKNLLGAKGAISFGGDLNGNIAASTIDMNEGSNLTGSIVSTSSTQMLTVTKNVVGTVDNPIEICSNSDIELATSGNVLYGDVYSQGGVVIGRPVVGTVRAVGAVTFNSNASVTGDVYTQGTIDTTNGHIYGTAHVNSYGDISGSGDYENVVIETVAAPKSCTTELVFPGHETPSTSTDFDATNNELCVNKQCTFTGKDLNDHSYSYRNFTIPWGYNVCFDLSSGYVNIFVSGDMTVTPQNVYIKTTSSQKCFKNTTKLPQSLNLSYKEYASKLFADVTGKFSIQGGVWFGTVYGGTGVKLGSGTWMTGALYCSDGDITGLWGGRPDIHMDYVESTYFSKR</sequence>
<dbReference type="EMBL" id="AECZ01000030">
    <property type="protein sequence ID" value="EFL49895.1"/>
    <property type="molecule type" value="Genomic_DNA"/>
</dbReference>
<feature type="transmembrane region" description="Helical" evidence="1">
    <location>
        <begin position="24"/>
        <end position="44"/>
    </location>
</feature>